<dbReference type="SUPFAM" id="SSF51445">
    <property type="entry name" value="(Trans)glycosidases"/>
    <property type="match status" value="1"/>
</dbReference>
<dbReference type="InterPro" id="IPR006047">
    <property type="entry name" value="GH13_cat_dom"/>
</dbReference>
<reference evidence="5" key="1">
    <citation type="submission" date="2022-07" db="EMBL/GenBank/DDBJ databases">
        <title>Complete genome sequence of Salinispirillum sp. LH10-3-1 capable of multiple carbohydrate inversion isolated from a soda lake.</title>
        <authorList>
            <person name="Liu J."/>
            <person name="Zhai Y."/>
            <person name="Zhang H."/>
            <person name="Yang H."/>
            <person name="Qu J."/>
            <person name="Li J."/>
        </authorList>
    </citation>
    <scope>NUCLEOTIDE SEQUENCE</scope>
    <source>
        <strain evidence="5">LH 10-3-1</strain>
    </source>
</reference>
<dbReference type="InterPro" id="IPR044505">
    <property type="entry name" value="GlgX_Isoamylase_N_E_set"/>
</dbReference>
<evidence type="ECO:0000256" key="2">
    <source>
        <dbReference type="ARBA" id="ARBA00022801"/>
    </source>
</evidence>
<dbReference type="Gene3D" id="2.60.40.10">
    <property type="entry name" value="Immunoglobulins"/>
    <property type="match status" value="1"/>
</dbReference>
<dbReference type="Pfam" id="PF00128">
    <property type="entry name" value="Alpha-amylase"/>
    <property type="match status" value="1"/>
</dbReference>
<dbReference type="CDD" id="cd11326">
    <property type="entry name" value="AmyAc_Glg_debranch"/>
    <property type="match status" value="1"/>
</dbReference>
<dbReference type="SMART" id="SM00642">
    <property type="entry name" value="Aamy"/>
    <property type="match status" value="1"/>
</dbReference>
<dbReference type="InterPro" id="IPR017853">
    <property type="entry name" value="GH"/>
</dbReference>
<dbReference type="AlphaFoldDB" id="A0AB38YHZ9"/>
<dbReference type="InterPro" id="IPR013783">
    <property type="entry name" value="Ig-like_fold"/>
</dbReference>
<name>A0AB38YHZ9_9GAMM</name>
<feature type="domain" description="Glycosyl hydrolase family 13 catalytic" evidence="4">
    <location>
        <begin position="141"/>
        <end position="566"/>
    </location>
</feature>
<dbReference type="SUPFAM" id="SSF51011">
    <property type="entry name" value="Glycosyl hydrolase domain"/>
    <property type="match status" value="1"/>
</dbReference>
<dbReference type="Gene3D" id="3.20.20.80">
    <property type="entry name" value="Glycosidases"/>
    <property type="match status" value="1"/>
</dbReference>
<dbReference type="GO" id="GO:0005980">
    <property type="term" value="P:glycogen catabolic process"/>
    <property type="evidence" value="ECO:0007669"/>
    <property type="project" value="InterPro"/>
</dbReference>
<dbReference type="NCBIfam" id="TIGR02100">
    <property type="entry name" value="glgX_debranch"/>
    <property type="match status" value="1"/>
</dbReference>
<accession>A0AB38YHZ9</accession>
<dbReference type="Gene3D" id="2.60.40.1180">
    <property type="entry name" value="Golgi alpha-mannosidase II"/>
    <property type="match status" value="1"/>
</dbReference>
<dbReference type="InterPro" id="IPR011837">
    <property type="entry name" value="Glycogen_debranch_GlgX"/>
</dbReference>
<evidence type="ECO:0000256" key="3">
    <source>
        <dbReference type="ARBA" id="ARBA00023295"/>
    </source>
</evidence>
<dbReference type="InterPro" id="IPR014756">
    <property type="entry name" value="Ig_E-set"/>
</dbReference>
<keyword evidence="3" id="KW-0326">Glycosidase</keyword>
<evidence type="ECO:0000259" key="4">
    <source>
        <dbReference type="SMART" id="SM00642"/>
    </source>
</evidence>
<dbReference type="SUPFAM" id="SSF81296">
    <property type="entry name" value="E set domains"/>
    <property type="match status" value="1"/>
</dbReference>
<comment type="similarity">
    <text evidence="1">Belongs to the glycosyl hydrolase 13 family.</text>
</comment>
<dbReference type="InterPro" id="IPR004193">
    <property type="entry name" value="Glyco_hydro_13_N"/>
</dbReference>
<gene>
    <name evidence="5" type="primary">glgX</name>
    <name evidence="5" type="ORF">NFC81_02585</name>
</gene>
<organism evidence="5">
    <name type="scientific">Salinispirillum sp. LH 10-3-1</name>
    <dbReference type="NCBI Taxonomy" id="2952525"/>
    <lineage>
        <taxon>Bacteria</taxon>
        <taxon>Pseudomonadati</taxon>
        <taxon>Pseudomonadota</taxon>
        <taxon>Gammaproteobacteria</taxon>
        <taxon>Oceanospirillales</taxon>
        <taxon>Saccharospirillaceae</taxon>
        <taxon>Salinispirillum</taxon>
    </lineage>
</organism>
<protein>
    <submittedName>
        <fullName evidence="5">Glycogen debranching protein GlgX</fullName>
    </submittedName>
</protein>
<dbReference type="GO" id="GO:0004135">
    <property type="term" value="F:amylo-alpha-1,6-glucosidase activity"/>
    <property type="evidence" value="ECO:0007669"/>
    <property type="project" value="InterPro"/>
</dbReference>
<dbReference type="EMBL" id="CP101717">
    <property type="protein sequence ID" value="WLD58694.1"/>
    <property type="molecule type" value="Genomic_DNA"/>
</dbReference>
<dbReference type="Pfam" id="PF02922">
    <property type="entry name" value="CBM_48"/>
    <property type="match status" value="1"/>
</dbReference>
<evidence type="ECO:0000256" key="1">
    <source>
        <dbReference type="ARBA" id="ARBA00008061"/>
    </source>
</evidence>
<dbReference type="CDD" id="cd02856">
    <property type="entry name" value="E_set_GDE_Isoamylase_N"/>
    <property type="match status" value="1"/>
</dbReference>
<dbReference type="InterPro" id="IPR013780">
    <property type="entry name" value="Glyco_hydro_b"/>
</dbReference>
<evidence type="ECO:0000313" key="5">
    <source>
        <dbReference type="EMBL" id="WLD58694.1"/>
    </source>
</evidence>
<keyword evidence="2" id="KW-0378">Hydrolase</keyword>
<dbReference type="PANTHER" id="PTHR43002">
    <property type="entry name" value="GLYCOGEN DEBRANCHING ENZYME"/>
    <property type="match status" value="1"/>
</dbReference>
<sequence>MTPQDTSPASRPGLPFPLGAAPDADGCNFAVYSAHATGITLCLFDEQENETAQIPLTTRTGNVWHIYLSGIRPGQAYGYRARGAFKPQQQRFFSRKKLLLDPYAQALSRVLEYHPSFDTLAPGDDLQRSTLDSGPHMAKSLVVDHTFDWQGDRPLYTPWTHTILYETHIRGISQTHPEVPPELRGTYLGMAHPAVISHLQNLGITAVQIMPIHAFMSEPRLQALGLSNYWGYNPVNWFAPDPRYAVSDAVTEMKTLVRTLHQAGIEVILDVVYNHTAEAGLEGTTLSQKGLAAARFYRFTEDGTHFINDTGCGNTVNVHQTSTLKMVMDSLRLWIEHYHIDGFRFDLAATLGREERNFSPHAAFFKAVAQDPLLSRAKLIAEPWDIGPQGYQLGQFPDHWYECNDLFRDTVRAFWRGDGGLLPDFCTRLMGSRDRLQKGIRALSTSINYITYHDGYTLHDLVSYEQRHNQANLEDNRDGHGHNLSANYGVEGPTDDPTINELRQRQKRNLMTTLLLSQGVVHLLGGDELGRTQRGNNNAYCQDNSISWYDWSNPAPEHLAFMQHLIRIRQSSSLFHDLVFSPEQILEEPAHSDAVHWFNTQGEAMSIQDWHNDHGRSIGLVLSSALTDITVGLDSCAERFIWLINSSTQPVRFNFPGDAALEWTVLLDTRHAVPPPVGAPSTFDHYEAAPQSVVLLSQPGALDQ</sequence>
<proteinExistence type="inferred from homology"/>
<dbReference type="RefSeq" id="WP_304995980.1">
    <property type="nucleotide sequence ID" value="NZ_CP101717.1"/>
</dbReference>